<comment type="similarity">
    <text evidence="16 17">Belongs to the NqrC family.</text>
</comment>
<dbReference type="EC" id="7.2.1.1" evidence="16 17"/>
<dbReference type="OrthoDB" id="9794010at2"/>
<comment type="cofactor">
    <cofactor evidence="16 17">
        <name>FMN</name>
        <dbReference type="ChEBI" id="CHEBI:58210"/>
    </cofactor>
</comment>
<dbReference type="NCBIfam" id="NF003749">
    <property type="entry name" value="PRK05346.1-5"/>
    <property type="match status" value="1"/>
</dbReference>
<proteinExistence type="inferred from homology"/>
<protein>
    <recommendedName>
        <fullName evidence="16 17">Na(+)-translocating NADH-quinone reductase subunit C</fullName>
        <shortName evidence="16 17">Na(+)-NQR subunit C</shortName>
        <shortName evidence="16 17">Na(+)-translocating NQR subunit C</shortName>
        <ecNumber evidence="16 17">7.2.1.1</ecNumber>
    </recommendedName>
    <alternativeName>
        <fullName evidence="16 17">NQR complex subunit C</fullName>
    </alternativeName>
    <alternativeName>
        <fullName evidence="16 17">NQR-1 subunit C</fullName>
    </alternativeName>
</protein>
<keyword evidence="1 16" id="KW-0813">Transport</keyword>
<keyword evidence="2 16" id="KW-1003">Cell membrane</keyword>
<evidence type="ECO:0000256" key="1">
    <source>
        <dbReference type="ARBA" id="ARBA00022448"/>
    </source>
</evidence>
<dbReference type="GO" id="GO:0010181">
    <property type="term" value="F:FMN binding"/>
    <property type="evidence" value="ECO:0007669"/>
    <property type="project" value="UniProtKB-UniRule"/>
</dbReference>
<dbReference type="EMBL" id="CP036266">
    <property type="protein sequence ID" value="QDT24130.1"/>
    <property type="molecule type" value="Genomic_DNA"/>
</dbReference>
<feature type="modified residue" description="FMN phosphoryl threonine" evidence="16">
    <location>
        <position position="235"/>
    </location>
</feature>
<dbReference type="GO" id="GO:0016655">
    <property type="term" value="F:oxidoreductase activity, acting on NAD(P)H, quinone or similar compound as acceptor"/>
    <property type="evidence" value="ECO:0007669"/>
    <property type="project" value="UniProtKB-UniRule"/>
</dbReference>
<accession>A0A517PXL4</accession>
<evidence type="ECO:0000256" key="6">
    <source>
        <dbReference type="ARBA" id="ARBA00022643"/>
    </source>
</evidence>
<keyword evidence="13 16" id="KW-0830">Ubiquinone</keyword>
<dbReference type="HAMAP" id="MF_00427">
    <property type="entry name" value="NqrC"/>
    <property type="match status" value="1"/>
</dbReference>
<keyword evidence="7 16" id="KW-0812">Transmembrane</keyword>
<comment type="subcellular location">
    <subcellularLocation>
        <location evidence="16">Cell membrane</location>
        <topology evidence="16">Single-pass membrane protein</topology>
    </subcellularLocation>
</comment>
<keyword evidence="9 16" id="KW-1133">Transmembrane helix</keyword>
<keyword evidence="11 16" id="KW-0915">Sodium</keyword>
<keyword evidence="14 16" id="KW-0472">Membrane</keyword>
<evidence type="ECO:0000256" key="9">
    <source>
        <dbReference type="ARBA" id="ARBA00022989"/>
    </source>
</evidence>
<comment type="caution">
    <text evidence="16">Lacks conserved residue(s) required for the propagation of feature annotation.</text>
</comment>
<dbReference type="PIRSF" id="PIRSF009437">
    <property type="entry name" value="NQR-1_subunit_C"/>
    <property type="match status" value="1"/>
</dbReference>
<dbReference type="GO" id="GO:0005886">
    <property type="term" value="C:plasma membrane"/>
    <property type="evidence" value="ECO:0007669"/>
    <property type="project" value="UniProtKB-SubCell"/>
</dbReference>
<keyword evidence="6 16" id="KW-0288">FMN</keyword>
<keyword evidence="15 16" id="KW-0739">Sodium transport</keyword>
<evidence type="ECO:0000256" key="13">
    <source>
        <dbReference type="ARBA" id="ARBA00023075"/>
    </source>
</evidence>
<dbReference type="Proteomes" id="UP000320421">
    <property type="component" value="Chromosome"/>
</dbReference>
<evidence type="ECO:0000256" key="12">
    <source>
        <dbReference type="ARBA" id="ARBA00023065"/>
    </source>
</evidence>
<dbReference type="SMART" id="SM00900">
    <property type="entry name" value="FMN_bind"/>
    <property type="match status" value="1"/>
</dbReference>
<evidence type="ECO:0000256" key="11">
    <source>
        <dbReference type="ARBA" id="ARBA00023053"/>
    </source>
</evidence>
<keyword evidence="10 16" id="KW-0520">NAD</keyword>
<comment type="function">
    <text evidence="16">NQR complex catalyzes the reduction of ubiquinone-1 to ubiquinol by two successive reactions, coupled with the transport of Na(+) ions from the cytoplasm to the periplasm. NqrA to NqrE are probably involved in the second step, the conversion of ubisemiquinone to ubiquinol.</text>
</comment>
<comment type="subunit">
    <text evidence="16 17">Composed of six subunits; NqrA, NqrB, NqrC, NqrD, NqrE and NqrF.</text>
</comment>
<dbReference type="RefSeq" id="WP_145192552.1">
    <property type="nucleotide sequence ID" value="NZ_CP036266.1"/>
</dbReference>
<keyword evidence="12 16" id="KW-0406">Ion transport</keyword>
<dbReference type="InterPro" id="IPR010204">
    <property type="entry name" value="NqrC"/>
</dbReference>
<evidence type="ECO:0000256" key="10">
    <source>
        <dbReference type="ARBA" id="ARBA00023027"/>
    </source>
</evidence>
<evidence type="ECO:0000256" key="2">
    <source>
        <dbReference type="ARBA" id="ARBA00022475"/>
    </source>
</evidence>
<evidence type="ECO:0000313" key="19">
    <source>
        <dbReference type="Proteomes" id="UP000320421"/>
    </source>
</evidence>
<keyword evidence="3" id="KW-0997">Cell inner membrane</keyword>
<evidence type="ECO:0000256" key="15">
    <source>
        <dbReference type="ARBA" id="ARBA00023201"/>
    </source>
</evidence>
<evidence type="ECO:0000256" key="17">
    <source>
        <dbReference type="PIRNR" id="PIRNR009437"/>
    </source>
</evidence>
<evidence type="ECO:0000256" key="7">
    <source>
        <dbReference type="ARBA" id="ARBA00022692"/>
    </source>
</evidence>
<gene>
    <name evidence="16 18" type="primary">nqrC</name>
    <name evidence="18" type="ORF">HG66A1_59610</name>
</gene>
<organism evidence="18 19">
    <name type="scientific">Gimesia chilikensis</name>
    <dbReference type="NCBI Taxonomy" id="2605989"/>
    <lineage>
        <taxon>Bacteria</taxon>
        <taxon>Pseudomonadati</taxon>
        <taxon>Planctomycetota</taxon>
        <taxon>Planctomycetia</taxon>
        <taxon>Planctomycetales</taxon>
        <taxon>Planctomycetaceae</taxon>
        <taxon>Gimesia</taxon>
    </lineage>
</organism>
<evidence type="ECO:0000256" key="4">
    <source>
        <dbReference type="ARBA" id="ARBA00022553"/>
    </source>
</evidence>
<reference evidence="18 19" key="1">
    <citation type="submission" date="2019-02" db="EMBL/GenBank/DDBJ databases">
        <title>Deep-cultivation of Planctomycetes and their phenomic and genomic characterization uncovers novel biology.</title>
        <authorList>
            <person name="Wiegand S."/>
            <person name="Jogler M."/>
            <person name="Boedeker C."/>
            <person name="Pinto D."/>
            <person name="Vollmers J."/>
            <person name="Rivas-Marin E."/>
            <person name="Kohn T."/>
            <person name="Peeters S.H."/>
            <person name="Heuer A."/>
            <person name="Rast P."/>
            <person name="Oberbeckmann S."/>
            <person name="Bunk B."/>
            <person name="Jeske O."/>
            <person name="Meyerdierks A."/>
            <person name="Storesund J.E."/>
            <person name="Kallscheuer N."/>
            <person name="Luecker S."/>
            <person name="Lage O.M."/>
            <person name="Pohl T."/>
            <person name="Merkel B.J."/>
            <person name="Hornburger P."/>
            <person name="Mueller R.-W."/>
            <person name="Bruemmer F."/>
            <person name="Labrenz M."/>
            <person name="Spormann A.M."/>
            <person name="Op den Camp H."/>
            <person name="Overmann J."/>
            <person name="Amann R."/>
            <person name="Jetten M.S.M."/>
            <person name="Mascher T."/>
            <person name="Medema M.H."/>
            <person name="Devos D.P."/>
            <person name="Kaster A.-K."/>
            <person name="Ovreas L."/>
            <person name="Rohde M."/>
            <person name="Galperin M.Y."/>
            <person name="Jogler C."/>
        </authorList>
    </citation>
    <scope>NUCLEOTIDE SEQUENCE [LARGE SCALE GENOMIC DNA]</scope>
    <source>
        <strain evidence="18 19">HG66A1</strain>
    </source>
</reference>
<evidence type="ECO:0000256" key="8">
    <source>
        <dbReference type="ARBA" id="ARBA00022967"/>
    </source>
</evidence>
<keyword evidence="19" id="KW-1185">Reference proteome</keyword>
<feature type="transmembrane region" description="Helical" evidence="16">
    <location>
        <begin position="6"/>
        <end position="31"/>
    </location>
</feature>
<evidence type="ECO:0000256" key="3">
    <source>
        <dbReference type="ARBA" id="ARBA00022519"/>
    </source>
</evidence>
<keyword evidence="8 16" id="KW-1278">Translocase</keyword>
<dbReference type="GO" id="GO:0006814">
    <property type="term" value="P:sodium ion transport"/>
    <property type="evidence" value="ECO:0007669"/>
    <property type="project" value="UniProtKB-UniRule"/>
</dbReference>
<evidence type="ECO:0000256" key="5">
    <source>
        <dbReference type="ARBA" id="ARBA00022630"/>
    </source>
</evidence>
<dbReference type="InterPro" id="IPR007329">
    <property type="entry name" value="FMN-bd"/>
</dbReference>
<evidence type="ECO:0000313" key="18">
    <source>
        <dbReference type="EMBL" id="QDT24130.1"/>
    </source>
</evidence>
<keyword evidence="18" id="KW-0560">Oxidoreductase</keyword>
<dbReference type="NCBIfam" id="TIGR01938">
    <property type="entry name" value="nqrC"/>
    <property type="match status" value="1"/>
</dbReference>
<comment type="catalytic activity">
    <reaction evidence="16 17">
        <text>a ubiquinone + n Na(+)(in) + NADH + H(+) = a ubiquinol + n Na(+)(out) + NAD(+)</text>
        <dbReference type="Rhea" id="RHEA:47748"/>
        <dbReference type="Rhea" id="RHEA-COMP:9565"/>
        <dbReference type="Rhea" id="RHEA-COMP:9566"/>
        <dbReference type="ChEBI" id="CHEBI:15378"/>
        <dbReference type="ChEBI" id="CHEBI:16389"/>
        <dbReference type="ChEBI" id="CHEBI:17976"/>
        <dbReference type="ChEBI" id="CHEBI:29101"/>
        <dbReference type="ChEBI" id="CHEBI:57540"/>
        <dbReference type="ChEBI" id="CHEBI:57945"/>
        <dbReference type="EC" id="7.2.1.1"/>
    </reaction>
</comment>
<name>A0A517PXL4_9PLAN</name>
<dbReference type="PANTHER" id="PTHR37838:SF1">
    <property type="entry name" value="NA(+)-TRANSLOCATING NADH-QUINONE REDUCTASE SUBUNIT C"/>
    <property type="match status" value="1"/>
</dbReference>
<keyword evidence="5 16" id="KW-0285">Flavoprotein</keyword>
<evidence type="ECO:0000256" key="14">
    <source>
        <dbReference type="ARBA" id="ARBA00023136"/>
    </source>
</evidence>
<dbReference type="PANTHER" id="PTHR37838">
    <property type="entry name" value="NA(+)-TRANSLOCATING NADH-QUINONE REDUCTASE SUBUNIT C"/>
    <property type="match status" value="1"/>
</dbReference>
<dbReference type="AlphaFoldDB" id="A0A517PXL4"/>
<accession>A0A5A8BLG0</accession>
<dbReference type="Pfam" id="PF04205">
    <property type="entry name" value="FMN_bind"/>
    <property type="match status" value="1"/>
</dbReference>
<evidence type="ECO:0000256" key="16">
    <source>
        <dbReference type="HAMAP-Rule" id="MF_00427"/>
    </source>
</evidence>
<keyword evidence="4 16" id="KW-0597">Phosphoprotein</keyword>
<sequence>MSRDSIGFTFIVSATLCVVCSILVSGAAVGLRSKQELNKEIERKKNILSVAGLIQPGDDAKNVMKIYDERVEGIIVDLDSGKVVTDDKELFPNPAEYDQKAAIDNPKLSTAIEPSKDIAGIKRRENYSWVYLINDENGQLTQYVLPVRGKGLWSTMWGFLALQTDLTTVQGLTFYEQGETPGLGGEVDNPKWKAQWKGKEVYNKDFQPDIEVIKGSVNPESPNAEHEVDGLSGATITSRGVTHLLDFWLGDLGFKPYLEQVREKEGK</sequence>